<dbReference type="PANTHER" id="PTHR19353">
    <property type="entry name" value="FATTY ACID DESATURASE 2"/>
    <property type="match status" value="1"/>
</dbReference>
<keyword evidence="1" id="KW-0812">Transmembrane</keyword>
<dbReference type="PANTHER" id="PTHR19353:SF83">
    <property type="entry name" value="DELTA(6)-FATTY-ACID DESATURASE FAT-3"/>
    <property type="match status" value="1"/>
</dbReference>
<evidence type="ECO:0000256" key="1">
    <source>
        <dbReference type="SAM" id="Phobius"/>
    </source>
</evidence>
<keyword evidence="4" id="KW-1185">Reference proteome</keyword>
<sequence>MEQVRCRTFLMAHWAWVLFQLYLLPDMGTRIMYFCVSQLVSATLIAYVVTFSHNSVDKFPGTPNQYIDFLTWSYLFVLANSRLLNNFACLQIFTTRNMTPGPLTDWLWGGLNYQIEHHLFPTMPRCNLNTCMKLVKEFCRENNLPYLVNDYFDGYALNLKQLENIARLTKTKSN</sequence>
<evidence type="ECO:0000259" key="2">
    <source>
        <dbReference type="Pfam" id="PF00487"/>
    </source>
</evidence>
<reference evidence="3 4" key="1">
    <citation type="submission" date="2018-11" db="EMBL/GenBank/DDBJ databases">
        <authorList>
            <consortium name="Pathogen Informatics"/>
        </authorList>
    </citation>
    <scope>NUCLEOTIDE SEQUENCE [LARGE SCALE GENOMIC DNA]</scope>
</reference>
<dbReference type="AlphaFoldDB" id="A0A3P7MCK4"/>
<name>A0A3P7MCK4_CYLGO</name>
<feature type="transmembrane region" description="Helical" evidence="1">
    <location>
        <begin position="31"/>
        <end position="49"/>
    </location>
</feature>
<proteinExistence type="predicted"/>
<keyword evidence="1" id="KW-1133">Transmembrane helix</keyword>
<dbReference type="InterPro" id="IPR005804">
    <property type="entry name" value="FA_desaturase_dom"/>
</dbReference>
<evidence type="ECO:0000313" key="3">
    <source>
        <dbReference type="EMBL" id="VDN20168.1"/>
    </source>
</evidence>
<feature type="domain" description="Fatty acid desaturase" evidence="2">
    <location>
        <begin position="4"/>
        <end position="146"/>
    </location>
</feature>
<gene>
    <name evidence="3" type="ORF">CGOC_LOCUS8756</name>
</gene>
<protein>
    <recommendedName>
        <fullName evidence="2">Fatty acid desaturase domain-containing protein</fullName>
    </recommendedName>
</protein>
<dbReference type="GO" id="GO:0016020">
    <property type="term" value="C:membrane"/>
    <property type="evidence" value="ECO:0007669"/>
    <property type="project" value="TreeGrafter"/>
</dbReference>
<dbReference type="EMBL" id="UYRV01104866">
    <property type="protein sequence ID" value="VDN20168.1"/>
    <property type="molecule type" value="Genomic_DNA"/>
</dbReference>
<dbReference type="Pfam" id="PF00487">
    <property type="entry name" value="FA_desaturase"/>
    <property type="match status" value="1"/>
</dbReference>
<dbReference type="GO" id="GO:0016717">
    <property type="term" value="F:oxidoreductase activity, acting on paired donors, with oxidation of a pair of donors resulting in the reduction of molecular oxygen to two molecules of water"/>
    <property type="evidence" value="ECO:0007669"/>
    <property type="project" value="TreeGrafter"/>
</dbReference>
<dbReference type="GO" id="GO:0006629">
    <property type="term" value="P:lipid metabolic process"/>
    <property type="evidence" value="ECO:0007669"/>
    <property type="project" value="InterPro"/>
</dbReference>
<dbReference type="Proteomes" id="UP000271889">
    <property type="component" value="Unassembled WGS sequence"/>
</dbReference>
<keyword evidence="1" id="KW-0472">Membrane</keyword>
<dbReference type="InterPro" id="IPR012171">
    <property type="entry name" value="Fatty_acid_desaturase"/>
</dbReference>
<organism evidence="3 4">
    <name type="scientific">Cylicostephanus goldi</name>
    <name type="common">Nematode worm</name>
    <dbReference type="NCBI Taxonomy" id="71465"/>
    <lineage>
        <taxon>Eukaryota</taxon>
        <taxon>Metazoa</taxon>
        <taxon>Ecdysozoa</taxon>
        <taxon>Nematoda</taxon>
        <taxon>Chromadorea</taxon>
        <taxon>Rhabditida</taxon>
        <taxon>Rhabditina</taxon>
        <taxon>Rhabditomorpha</taxon>
        <taxon>Strongyloidea</taxon>
        <taxon>Strongylidae</taxon>
        <taxon>Cylicostephanus</taxon>
    </lineage>
</organism>
<evidence type="ECO:0000313" key="4">
    <source>
        <dbReference type="Proteomes" id="UP000271889"/>
    </source>
</evidence>
<dbReference type="OrthoDB" id="260091at2759"/>
<accession>A0A3P7MCK4</accession>